<dbReference type="InterPro" id="IPR050625">
    <property type="entry name" value="ParA/MinD_ATPase"/>
</dbReference>
<dbReference type="GO" id="GO:0016887">
    <property type="term" value="F:ATP hydrolysis activity"/>
    <property type="evidence" value="ECO:0007669"/>
    <property type="project" value="TreeGrafter"/>
</dbReference>
<evidence type="ECO:0000259" key="6">
    <source>
        <dbReference type="PROSITE" id="PS50110"/>
    </source>
</evidence>
<keyword evidence="2" id="KW-0067">ATP-binding</keyword>
<dbReference type="GO" id="GO:0009898">
    <property type="term" value="C:cytoplasmic side of plasma membrane"/>
    <property type="evidence" value="ECO:0007669"/>
    <property type="project" value="TreeGrafter"/>
</dbReference>
<evidence type="ECO:0000313" key="7">
    <source>
        <dbReference type="EMBL" id="RCG19397.1"/>
    </source>
</evidence>
<keyword evidence="1" id="KW-0547">Nucleotide-binding</keyword>
<keyword evidence="5" id="KW-0472">Membrane</keyword>
<dbReference type="SUPFAM" id="SSF52172">
    <property type="entry name" value="CheY-like"/>
    <property type="match status" value="1"/>
</dbReference>
<feature type="compositionally biased region" description="Low complexity" evidence="4">
    <location>
        <begin position="465"/>
        <end position="479"/>
    </location>
</feature>
<dbReference type="InterPro" id="IPR012495">
    <property type="entry name" value="TadE-like_dom"/>
</dbReference>
<dbReference type="InterPro" id="IPR001789">
    <property type="entry name" value="Sig_transdc_resp-reg_receiver"/>
</dbReference>
<sequence>MDIRIQPAVSDPDAARSLVTLLSQLPDSEPLPPAVDSARLMDVLARQAEEAPAELPEVVLVHELIGPASALEVIGQVALRFPAVGVVLATQDTSPRLYSAAMDAGARGVTGLPLAFDELEARVTAAATWARGVRRHLGGGYERGHGVDPYGFGGGGGTLVTVTGAKGGVGTTLTAVQLALAARASGCDTALVDLDLQAGDIGSYLDVRFRRSVVDLAGIKDLSPRVLQDAVYPHETGLGLLLAPAEGERGEEVDERAARQLVAALRSRYEVVVVDCGTQMHAGNAAAIESADAALLLTTPDVIAVRGATRMVRLWDRLQIRKAEETLTVVNRSSRHSEIQPQLVARITGTPVARTSVPAHFKELQSALDAGRMQDLDPKGSVRQALWGLAGELGITAQTRARTQPPLPGPSGGRGSGRRQHGGGAGTDGGAAGAATGTGGGAAGANRSRHALPPGGSPGADRDLAAPGTPGPETAPSSSDTGAAGFLRRRIAPRIRQEGERGALSVEFAGMAPVVLLTLVLLWQCVLIGYTFTLAGNSADEAARAATAAAAYGDPRAACESAARAHLPAKWRAGSSVSCSQGGTVWKADVDLRTPILFPGAAGLPFTVGGEAGAAEEG</sequence>
<dbReference type="Pfam" id="PF07811">
    <property type="entry name" value="TadE"/>
    <property type="match status" value="1"/>
</dbReference>
<dbReference type="GO" id="GO:0000160">
    <property type="term" value="P:phosphorelay signal transduction system"/>
    <property type="evidence" value="ECO:0007669"/>
    <property type="project" value="InterPro"/>
</dbReference>
<feature type="transmembrane region" description="Helical" evidence="5">
    <location>
        <begin position="514"/>
        <end position="535"/>
    </location>
</feature>
<dbReference type="AlphaFoldDB" id="A0A367EPR1"/>
<evidence type="ECO:0000256" key="3">
    <source>
        <dbReference type="PROSITE-ProRule" id="PRU00169"/>
    </source>
</evidence>
<keyword evidence="8" id="KW-1185">Reference proteome</keyword>
<evidence type="ECO:0000256" key="2">
    <source>
        <dbReference type="ARBA" id="ARBA00022840"/>
    </source>
</evidence>
<feature type="region of interest" description="Disordered" evidence="4">
    <location>
        <begin position="396"/>
        <end position="485"/>
    </location>
</feature>
<dbReference type="InterPro" id="IPR025669">
    <property type="entry name" value="AAA_dom"/>
</dbReference>
<dbReference type="Proteomes" id="UP000253507">
    <property type="component" value="Unassembled WGS sequence"/>
</dbReference>
<evidence type="ECO:0000256" key="4">
    <source>
        <dbReference type="SAM" id="MobiDB-lite"/>
    </source>
</evidence>
<organism evidence="7 8">
    <name type="scientific">Streptomyces reniochalinae</name>
    <dbReference type="NCBI Taxonomy" id="2250578"/>
    <lineage>
        <taxon>Bacteria</taxon>
        <taxon>Bacillati</taxon>
        <taxon>Actinomycetota</taxon>
        <taxon>Actinomycetes</taxon>
        <taxon>Kitasatosporales</taxon>
        <taxon>Streptomycetaceae</taxon>
        <taxon>Streptomyces</taxon>
    </lineage>
</organism>
<dbReference type="Gene3D" id="3.40.50.300">
    <property type="entry name" value="P-loop containing nucleotide triphosphate hydrolases"/>
    <property type="match status" value="1"/>
</dbReference>
<dbReference type="Pfam" id="PF13614">
    <property type="entry name" value="AAA_31"/>
    <property type="match status" value="1"/>
</dbReference>
<evidence type="ECO:0000256" key="1">
    <source>
        <dbReference type="ARBA" id="ARBA00022741"/>
    </source>
</evidence>
<evidence type="ECO:0000313" key="8">
    <source>
        <dbReference type="Proteomes" id="UP000253507"/>
    </source>
</evidence>
<dbReference type="SUPFAM" id="SSF52540">
    <property type="entry name" value="P-loop containing nucleoside triphosphate hydrolases"/>
    <property type="match status" value="1"/>
</dbReference>
<dbReference type="GO" id="GO:0005524">
    <property type="term" value="F:ATP binding"/>
    <property type="evidence" value="ECO:0007669"/>
    <property type="project" value="UniProtKB-KW"/>
</dbReference>
<dbReference type="InterPro" id="IPR027417">
    <property type="entry name" value="P-loop_NTPase"/>
</dbReference>
<name>A0A367EPR1_9ACTN</name>
<dbReference type="PANTHER" id="PTHR43384:SF6">
    <property type="entry name" value="SEPTUM SITE-DETERMINING PROTEIN MIND HOMOLOG, CHLOROPLASTIC"/>
    <property type="match status" value="1"/>
</dbReference>
<dbReference type="OrthoDB" id="144620at2"/>
<feature type="domain" description="Response regulatory" evidence="6">
    <location>
        <begin position="4"/>
        <end position="127"/>
    </location>
</feature>
<accession>A0A367EPR1</accession>
<gene>
    <name evidence="7" type="ORF">DQ392_12180</name>
</gene>
<evidence type="ECO:0000256" key="5">
    <source>
        <dbReference type="SAM" id="Phobius"/>
    </source>
</evidence>
<dbReference type="EMBL" id="QOIM01000030">
    <property type="protein sequence ID" value="RCG19397.1"/>
    <property type="molecule type" value="Genomic_DNA"/>
</dbReference>
<dbReference type="PROSITE" id="PS50110">
    <property type="entry name" value="RESPONSE_REGULATORY"/>
    <property type="match status" value="1"/>
</dbReference>
<keyword evidence="5" id="KW-1133">Transmembrane helix</keyword>
<feature type="compositionally biased region" description="Gly residues" evidence="4">
    <location>
        <begin position="422"/>
        <end position="443"/>
    </location>
</feature>
<dbReference type="RefSeq" id="WP_114015563.1">
    <property type="nucleotide sequence ID" value="NZ_QOIM01000030.1"/>
</dbReference>
<comment type="caution">
    <text evidence="7">The sequence shown here is derived from an EMBL/GenBank/DDBJ whole genome shotgun (WGS) entry which is preliminary data.</text>
</comment>
<reference evidence="7 8" key="1">
    <citation type="submission" date="2018-06" db="EMBL/GenBank/DDBJ databases">
        <title>Streptomyces reniochalinae sp. nov. and Streptomyces diacarnus sp. nov. from marine sponges.</title>
        <authorList>
            <person name="Li L."/>
        </authorList>
    </citation>
    <scope>NUCLEOTIDE SEQUENCE [LARGE SCALE GENOMIC DNA]</scope>
    <source>
        <strain evidence="7 8">LHW50302</strain>
    </source>
</reference>
<dbReference type="GO" id="GO:0051782">
    <property type="term" value="P:negative regulation of cell division"/>
    <property type="evidence" value="ECO:0007669"/>
    <property type="project" value="TreeGrafter"/>
</dbReference>
<dbReference type="PANTHER" id="PTHR43384">
    <property type="entry name" value="SEPTUM SITE-DETERMINING PROTEIN MIND HOMOLOG, CHLOROPLASTIC-RELATED"/>
    <property type="match status" value="1"/>
</dbReference>
<comment type="caution">
    <text evidence="3">Lacks conserved residue(s) required for the propagation of feature annotation.</text>
</comment>
<protein>
    <submittedName>
        <fullName evidence="7">ParA family protein</fullName>
    </submittedName>
</protein>
<proteinExistence type="predicted"/>
<dbReference type="InterPro" id="IPR011006">
    <property type="entry name" value="CheY-like_superfamily"/>
</dbReference>
<dbReference type="GO" id="GO:0005829">
    <property type="term" value="C:cytosol"/>
    <property type="evidence" value="ECO:0007669"/>
    <property type="project" value="TreeGrafter"/>
</dbReference>
<keyword evidence="5" id="KW-0812">Transmembrane</keyword>